<dbReference type="EMBL" id="JANBPT010000380">
    <property type="protein sequence ID" value="KAJ1922673.1"/>
    <property type="molecule type" value="Genomic_DNA"/>
</dbReference>
<dbReference type="AlphaFoldDB" id="A0A9W8A541"/>
<sequence length="179" mass="17960">MKLFALASACLFSIVAAQEPDFGTGGYGNGLGSGDGLDSGIGYGSGIDYDDGHSYGGSVYRRSGGLGYGGDFGYEGGYDGGLDGNRGYGGGYDGGYDGGLGYGGGYDGGLGYGGGYDGGLGYGGGSGYGGGVYRRDGGNPTVVAADNRIKANKLAKQKLAFQNVKNKDFRAKNKVFALN</sequence>
<keyword evidence="3" id="KW-1185">Reference proteome</keyword>
<reference evidence="2" key="1">
    <citation type="submission" date="2022-07" db="EMBL/GenBank/DDBJ databases">
        <title>Phylogenomic reconstructions and comparative analyses of Kickxellomycotina fungi.</title>
        <authorList>
            <person name="Reynolds N.K."/>
            <person name="Stajich J.E."/>
            <person name="Barry K."/>
            <person name="Grigoriev I.V."/>
            <person name="Crous P."/>
            <person name="Smith M.E."/>
        </authorList>
    </citation>
    <scope>NUCLEOTIDE SEQUENCE</scope>
    <source>
        <strain evidence="2">RSA 861</strain>
    </source>
</reference>
<comment type="caution">
    <text evidence="2">The sequence shown here is derived from an EMBL/GenBank/DDBJ whole genome shotgun (WGS) entry which is preliminary data.</text>
</comment>
<dbReference type="Proteomes" id="UP001150569">
    <property type="component" value="Unassembled WGS sequence"/>
</dbReference>
<feature type="signal peptide" evidence="1">
    <location>
        <begin position="1"/>
        <end position="17"/>
    </location>
</feature>
<evidence type="ECO:0000256" key="1">
    <source>
        <dbReference type="SAM" id="SignalP"/>
    </source>
</evidence>
<accession>A0A9W8A541</accession>
<evidence type="ECO:0000313" key="3">
    <source>
        <dbReference type="Proteomes" id="UP001150569"/>
    </source>
</evidence>
<name>A0A9W8A541_9FUNG</name>
<evidence type="ECO:0000313" key="2">
    <source>
        <dbReference type="EMBL" id="KAJ1922673.1"/>
    </source>
</evidence>
<organism evidence="2 3">
    <name type="scientific">Tieghemiomyces parasiticus</name>
    <dbReference type="NCBI Taxonomy" id="78921"/>
    <lineage>
        <taxon>Eukaryota</taxon>
        <taxon>Fungi</taxon>
        <taxon>Fungi incertae sedis</taxon>
        <taxon>Zoopagomycota</taxon>
        <taxon>Kickxellomycotina</taxon>
        <taxon>Dimargaritomycetes</taxon>
        <taxon>Dimargaritales</taxon>
        <taxon>Dimargaritaceae</taxon>
        <taxon>Tieghemiomyces</taxon>
    </lineage>
</organism>
<protein>
    <submittedName>
        <fullName evidence="2">Uncharacterized protein</fullName>
    </submittedName>
</protein>
<feature type="chain" id="PRO_5040839593" evidence="1">
    <location>
        <begin position="18"/>
        <end position="179"/>
    </location>
</feature>
<keyword evidence="1" id="KW-0732">Signal</keyword>
<gene>
    <name evidence="2" type="ORF">IWQ60_006363</name>
</gene>
<proteinExistence type="predicted"/>